<keyword evidence="5 7" id="KW-0472">Membrane</keyword>
<feature type="transmembrane region" description="Helical" evidence="7">
    <location>
        <begin position="268"/>
        <end position="300"/>
    </location>
</feature>
<dbReference type="EMBL" id="JAGVWC010000010">
    <property type="protein sequence ID" value="MBS3061679.1"/>
    <property type="molecule type" value="Genomic_DNA"/>
</dbReference>
<evidence type="ECO:0000256" key="1">
    <source>
        <dbReference type="ARBA" id="ARBA00004651"/>
    </source>
</evidence>
<dbReference type="AlphaFoldDB" id="A0A8T4L838"/>
<comment type="subcellular location">
    <subcellularLocation>
        <location evidence="1">Cell membrane</location>
        <topology evidence="1">Multi-pass membrane protein</topology>
    </subcellularLocation>
</comment>
<evidence type="ECO:0000256" key="6">
    <source>
        <dbReference type="ARBA" id="ARBA00038076"/>
    </source>
</evidence>
<sequence length="403" mass="43308">MDLEILSVAINNLRHQGLRSYLTLLGVIIGIASIFALVSIGDGLNASVTEQFEKLGSNTIFIAPGGTFSSGSGSPTATVTFKDSDIARLESYPEVKNVIPFFATSTVGKHGSDQTTISIFSYDPDKSESLEETGTIEVQEGRLFNNQDVFAAMVGEQFAEKAFSREIGLKNIIEINGKKYKIVGILKPSSQNIGGGGPETNNTVWIPEKGARQTFPNYASNFMFAQTFNKDQVASAKDKIQRYFDRVYGKDQTTVQTSEQLLDQIKQFLAIISGTLIVIALISLIVGGIGIMNAMVMTVLERTKEIGTMKALGATNTRIMTLFLLEAGLIGLVGGLLGSLLGFLIGQGMSIAGQAAGINLQAVATPELFLFVLAFSIIIGMISGAYPAWRASKMDPVVALRYE</sequence>
<evidence type="ECO:0000256" key="4">
    <source>
        <dbReference type="ARBA" id="ARBA00022989"/>
    </source>
</evidence>
<feature type="domain" description="MacB-like periplasmic core" evidence="9">
    <location>
        <begin position="21"/>
        <end position="242"/>
    </location>
</feature>
<reference evidence="10" key="2">
    <citation type="submission" date="2021-05" db="EMBL/GenBank/DDBJ databases">
        <title>Protein family content uncovers lineage relationships and bacterial pathway maintenance mechanisms in DPANN archaea.</title>
        <authorList>
            <person name="Castelle C.J."/>
            <person name="Meheust R."/>
            <person name="Jaffe A.L."/>
            <person name="Seitz K."/>
            <person name="Gong X."/>
            <person name="Baker B.J."/>
            <person name="Banfield J.F."/>
        </authorList>
    </citation>
    <scope>NUCLEOTIDE SEQUENCE</scope>
    <source>
        <strain evidence="10">RIFCSPLOWO2_01_FULL_AR10_48_17</strain>
    </source>
</reference>
<organism evidence="10 11">
    <name type="scientific">Candidatus Iainarchaeum sp</name>
    <dbReference type="NCBI Taxonomy" id="3101447"/>
    <lineage>
        <taxon>Archaea</taxon>
        <taxon>Candidatus Iainarchaeota</taxon>
        <taxon>Candidatus Iainarchaeia</taxon>
        <taxon>Candidatus Iainarchaeales</taxon>
        <taxon>Candidatus Iainarchaeaceae</taxon>
        <taxon>Candidatus Iainarchaeum</taxon>
    </lineage>
</organism>
<evidence type="ECO:0000259" key="9">
    <source>
        <dbReference type="Pfam" id="PF12704"/>
    </source>
</evidence>
<gene>
    <name evidence="10" type="ORF">J4215_03800</name>
</gene>
<dbReference type="InterPro" id="IPR050250">
    <property type="entry name" value="Macrolide_Exporter_MacB"/>
</dbReference>
<dbReference type="Pfam" id="PF12704">
    <property type="entry name" value="MacB_PCD"/>
    <property type="match status" value="1"/>
</dbReference>
<feature type="transmembrane region" description="Helical" evidence="7">
    <location>
        <begin position="321"/>
        <end position="348"/>
    </location>
</feature>
<evidence type="ECO:0000256" key="2">
    <source>
        <dbReference type="ARBA" id="ARBA00022475"/>
    </source>
</evidence>
<reference evidence="10" key="1">
    <citation type="submission" date="2021-03" db="EMBL/GenBank/DDBJ databases">
        <authorList>
            <person name="Jaffe A."/>
        </authorList>
    </citation>
    <scope>NUCLEOTIDE SEQUENCE</scope>
    <source>
        <strain evidence="10">RIFCSPLOWO2_01_FULL_AR10_48_17</strain>
    </source>
</reference>
<dbReference type="Pfam" id="PF02687">
    <property type="entry name" value="FtsX"/>
    <property type="match status" value="1"/>
</dbReference>
<keyword evidence="4 7" id="KW-1133">Transmembrane helix</keyword>
<comment type="similarity">
    <text evidence="6">Belongs to the ABC-4 integral membrane protein family.</text>
</comment>
<dbReference type="GO" id="GO:0005886">
    <property type="term" value="C:plasma membrane"/>
    <property type="evidence" value="ECO:0007669"/>
    <property type="project" value="UniProtKB-SubCell"/>
</dbReference>
<dbReference type="InterPro" id="IPR003838">
    <property type="entry name" value="ABC3_permease_C"/>
</dbReference>
<keyword evidence="3 7" id="KW-0812">Transmembrane</keyword>
<evidence type="ECO:0000256" key="5">
    <source>
        <dbReference type="ARBA" id="ARBA00023136"/>
    </source>
</evidence>
<dbReference type="InterPro" id="IPR025857">
    <property type="entry name" value="MacB_PCD"/>
</dbReference>
<protein>
    <submittedName>
        <fullName evidence="10">ABC transporter permease</fullName>
    </submittedName>
</protein>
<evidence type="ECO:0000259" key="8">
    <source>
        <dbReference type="Pfam" id="PF02687"/>
    </source>
</evidence>
<name>A0A8T4L838_9ARCH</name>
<feature type="transmembrane region" description="Helical" evidence="7">
    <location>
        <begin position="368"/>
        <end position="389"/>
    </location>
</feature>
<dbReference type="PANTHER" id="PTHR30572:SF4">
    <property type="entry name" value="ABC TRANSPORTER PERMEASE YTRF"/>
    <property type="match status" value="1"/>
</dbReference>
<dbReference type="GO" id="GO:0022857">
    <property type="term" value="F:transmembrane transporter activity"/>
    <property type="evidence" value="ECO:0007669"/>
    <property type="project" value="TreeGrafter"/>
</dbReference>
<dbReference type="PANTHER" id="PTHR30572">
    <property type="entry name" value="MEMBRANE COMPONENT OF TRANSPORTER-RELATED"/>
    <property type="match status" value="1"/>
</dbReference>
<accession>A0A8T4L838</accession>
<evidence type="ECO:0000256" key="7">
    <source>
        <dbReference type="SAM" id="Phobius"/>
    </source>
</evidence>
<evidence type="ECO:0000313" key="10">
    <source>
        <dbReference type="EMBL" id="MBS3061679.1"/>
    </source>
</evidence>
<comment type="caution">
    <text evidence="10">The sequence shown here is derived from an EMBL/GenBank/DDBJ whole genome shotgun (WGS) entry which is preliminary data.</text>
</comment>
<evidence type="ECO:0000313" key="11">
    <source>
        <dbReference type="Proteomes" id="UP000675968"/>
    </source>
</evidence>
<dbReference type="Proteomes" id="UP000675968">
    <property type="component" value="Unassembled WGS sequence"/>
</dbReference>
<evidence type="ECO:0000256" key="3">
    <source>
        <dbReference type="ARBA" id="ARBA00022692"/>
    </source>
</evidence>
<feature type="domain" description="ABC3 transporter permease C-terminal" evidence="8">
    <location>
        <begin position="277"/>
        <end position="396"/>
    </location>
</feature>
<feature type="transmembrane region" description="Helical" evidence="7">
    <location>
        <begin position="21"/>
        <end position="41"/>
    </location>
</feature>
<proteinExistence type="inferred from homology"/>
<keyword evidence="2" id="KW-1003">Cell membrane</keyword>